<sequence length="258" mass="26267">MLRPYDVAMPHVVPLLPRRPRPPRRRGGGRAAAVTALVLLLSGALVAWALDGVLGLSFTPKTVPAEHFGAVPATAPQPPPRITAITGADSPRLRLAAQAVADALAARGRPSPALRSGARPTAVPAGVLAVRAGSGGSSAEQYRLRASDGGLLLDAAGQAGAAAGLYRLADRVRSGEDAMADVPLAVGGAAAWATGTERALSAWNDQMTLLPWGLHRILGITTYLGVPTSLPRDVALAGAALVLLGAALGVRRRVGRTG</sequence>
<organism evidence="2 3">
    <name type="scientific">Actinacidiphila rubida</name>
    <dbReference type="NCBI Taxonomy" id="310780"/>
    <lineage>
        <taxon>Bacteria</taxon>
        <taxon>Bacillati</taxon>
        <taxon>Actinomycetota</taxon>
        <taxon>Actinomycetes</taxon>
        <taxon>Kitasatosporales</taxon>
        <taxon>Streptomycetaceae</taxon>
        <taxon>Actinacidiphila</taxon>
    </lineage>
</organism>
<keyword evidence="1" id="KW-0378">Hydrolase</keyword>
<dbReference type="Gene3D" id="3.30.379.10">
    <property type="entry name" value="Chitobiase/beta-hexosaminidase domain 2-like"/>
    <property type="match status" value="1"/>
</dbReference>
<keyword evidence="3" id="KW-1185">Reference proteome</keyword>
<protein>
    <submittedName>
        <fullName evidence="2">Uncharacterized protein</fullName>
    </submittedName>
</protein>
<reference evidence="2 3" key="1">
    <citation type="submission" date="2016-10" db="EMBL/GenBank/DDBJ databases">
        <authorList>
            <person name="de Groot N.N."/>
        </authorList>
    </citation>
    <scope>NUCLEOTIDE SEQUENCE [LARGE SCALE GENOMIC DNA]</scope>
    <source>
        <strain evidence="2 3">CGMCC 4.2026</strain>
    </source>
</reference>
<dbReference type="GO" id="GO:0005975">
    <property type="term" value="P:carbohydrate metabolic process"/>
    <property type="evidence" value="ECO:0007669"/>
    <property type="project" value="UniProtKB-ARBA"/>
</dbReference>
<evidence type="ECO:0000256" key="1">
    <source>
        <dbReference type="ARBA" id="ARBA00022801"/>
    </source>
</evidence>
<dbReference type="AlphaFoldDB" id="A0A1H8JE82"/>
<dbReference type="GO" id="GO:0016787">
    <property type="term" value="F:hydrolase activity"/>
    <property type="evidence" value="ECO:0007669"/>
    <property type="project" value="UniProtKB-KW"/>
</dbReference>
<name>A0A1H8JE82_9ACTN</name>
<dbReference type="Proteomes" id="UP000181951">
    <property type="component" value="Unassembled WGS sequence"/>
</dbReference>
<dbReference type="SUPFAM" id="SSF55545">
    <property type="entry name" value="beta-N-acetylhexosaminidase-like domain"/>
    <property type="match status" value="1"/>
</dbReference>
<accession>A0A1H8JE82</accession>
<evidence type="ECO:0000313" key="3">
    <source>
        <dbReference type="Proteomes" id="UP000181951"/>
    </source>
</evidence>
<dbReference type="InterPro" id="IPR029018">
    <property type="entry name" value="Hex-like_dom2"/>
</dbReference>
<proteinExistence type="predicted"/>
<dbReference type="EMBL" id="FODD01000010">
    <property type="protein sequence ID" value="SEN78921.1"/>
    <property type="molecule type" value="Genomic_DNA"/>
</dbReference>
<gene>
    <name evidence="2" type="ORF">SAMN05216267_101064</name>
</gene>
<evidence type="ECO:0000313" key="2">
    <source>
        <dbReference type="EMBL" id="SEN78921.1"/>
    </source>
</evidence>